<dbReference type="InterPro" id="IPR007867">
    <property type="entry name" value="GMC_OxRtase_C"/>
</dbReference>
<name>A0A158KIQ5_9BURK</name>
<comment type="similarity">
    <text evidence="2">Belongs to the GMC oxidoreductase family.</text>
</comment>
<evidence type="ECO:0000256" key="4">
    <source>
        <dbReference type="ARBA" id="ARBA00022827"/>
    </source>
</evidence>
<dbReference type="SUPFAM" id="SSF51905">
    <property type="entry name" value="FAD/NAD(P)-binding domain"/>
    <property type="match status" value="1"/>
</dbReference>
<protein>
    <submittedName>
        <fullName evidence="8">Glucose-methanol-choline oxidoreductase</fullName>
    </submittedName>
</protein>
<dbReference type="PANTHER" id="PTHR42784:SF1">
    <property type="entry name" value="PYRANOSE 2-OXIDASE"/>
    <property type="match status" value="1"/>
</dbReference>
<dbReference type="PANTHER" id="PTHR42784">
    <property type="entry name" value="PYRANOSE 2-OXIDASE"/>
    <property type="match status" value="1"/>
</dbReference>
<dbReference type="GO" id="GO:0016614">
    <property type="term" value="F:oxidoreductase activity, acting on CH-OH group of donors"/>
    <property type="evidence" value="ECO:0007669"/>
    <property type="project" value="InterPro"/>
</dbReference>
<evidence type="ECO:0000313" key="9">
    <source>
        <dbReference type="Proteomes" id="UP000054717"/>
    </source>
</evidence>
<reference evidence="8" key="1">
    <citation type="submission" date="2016-01" db="EMBL/GenBank/DDBJ databases">
        <authorList>
            <person name="Peeters Charlotte."/>
        </authorList>
    </citation>
    <scope>NUCLEOTIDE SEQUENCE</scope>
    <source>
        <strain evidence="8">LMG 22936</strain>
    </source>
</reference>
<evidence type="ECO:0000256" key="1">
    <source>
        <dbReference type="ARBA" id="ARBA00001974"/>
    </source>
</evidence>
<feature type="domain" description="FAD dependent oxidoreductase" evidence="6">
    <location>
        <begin position="18"/>
        <end position="231"/>
    </location>
</feature>
<evidence type="ECO:0000256" key="2">
    <source>
        <dbReference type="ARBA" id="ARBA00010790"/>
    </source>
</evidence>
<proteinExistence type="inferred from homology"/>
<feature type="domain" description="Glucose-methanol-choline oxidoreductase C-terminal" evidence="7">
    <location>
        <begin position="398"/>
        <end position="522"/>
    </location>
</feature>
<accession>A0A158KIQ5</accession>
<dbReference type="InterPro" id="IPR051473">
    <property type="entry name" value="P2Ox-like"/>
</dbReference>
<evidence type="ECO:0000259" key="7">
    <source>
        <dbReference type="Pfam" id="PF05199"/>
    </source>
</evidence>
<dbReference type="Proteomes" id="UP000054717">
    <property type="component" value="Unassembled WGS sequence"/>
</dbReference>
<keyword evidence="4" id="KW-0274">FAD</keyword>
<keyword evidence="5" id="KW-0560">Oxidoreductase</keyword>
<dbReference type="Pfam" id="PF05199">
    <property type="entry name" value="GMC_oxred_C"/>
    <property type="match status" value="1"/>
</dbReference>
<sequence length="583" mass="65273">MFIDSRSVEDGAVIETTVCIIGAGVAGITLARELEKQGIGACLLESGGYKADSDTRDLYRGENVGVPYEFADGCRSRFLGGSSNCWGGWCRPLDPWDFEKRDWVKDSGWPFSLDELRPYYARTHALLKLGENNFEPAYWEAAIHRNDVRRHPFPSGRVRDTISQFSPPVRFGKVYREELLNARHVRVFLYANALNIDTDRDAKSVTKIDVGTLSGRRFAVKAKVFVLATGGIENARLLLSSNKVQRAGLGNGHDLVGRYFMDHPRIMSAKVNFKKAWARNKLYDIKYHYQNTAVAAHGTFISSQFALTKDVLEKEKLLNARSWFYSVFKGENTEGSEALIRCKQALLKKDQPGWNFTRDLLTMMSHPVDTACFGLARLLQPRPLITEVKIQTIVEAEPNRDSRVTLSDKKDSLGLNRVKVDWQVTELVKRTFDRTVALLADELQRGGVADVELDETLEGKPWPAQLEGTWHHMGTTRMHDSPKEGVVDRNCKVHGMSNFYVAGSSVFPTVGANFPTITIAAMTLRLSEHIAHALKTSEGTSATVTPLIVGEHQPMERPEEEPLPFAASTLHMPSDLAFQMGKK</sequence>
<comment type="cofactor">
    <cofactor evidence="1">
        <name>FAD</name>
        <dbReference type="ChEBI" id="CHEBI:57692"/>
    </cofactor>
</comment>
<gene>
    <name evidence="8" type="ORF">AWB66_06342</name>
</gene>
<dbReference type="EMBL" id="FCNZ02000086">
    <property type="protein sequence ID" value="SAL80934.1"/>
    <property type="molecule type" value="Genomic_DNA"/>
</dbReference>
<dbReference type="InterPro" id="IPR006076">
    <property type="entry name" value="FAD-dep_OxRdtase"/>
</dbReference>
<evidence type="ECO:0000256" key="5">
    <source>
        <dbReference type="ARBA" id="ARBA00023002"/>
    </source>
</evidence>
<organism evidence="8 9">
    <name type="scientific">Caballeronia telluris</name>
    <dbReference type="NCBI Taxonomy" id="326475"/>
    <lineage>
        <taxon>Bacteria</taxon>
        <taxon>Pseudomonadati</taxon>
        <taxon>Pseudomonadota</taxon>
        <taxon>Betaproteobacteria</taxon>
        <taxon>Burkholderiales</taxon>
        <taxon>Burkholderiaceae</taxon>
        <taxon>Caballeronia</taxon>
    </lineage>
</organism>
<keyword evidence="9" id="KW-1185">Reference proteome</keyword>
<evidence type="ECO:0000313" key="8">
    <source>
        <dbReference type="EMBL" id="SAL80934.1"/>
    </source>
</evidence>
<comment type="caution">
    <text evidence="8">The sequence shown here is derived from an EMBL/GenBank/DDBJ whole genome shotgun (WGS) entry which is preliminary data.</text>
</comment>
<evidence type="ECO:0000259" key="6">
    <source>
        <dbReference type="Pfam" id="PF01266"/>
    </source>
</evidence>
<dbReference type="InterPro" id="IPR036188">
    <property type="entry name" value="FAD/NAD-bd_sf"/>
</dbReference>
<dbReference type="Gene3D" id="3.50.50.60">
    <property type="entry name" value="FAD/NAD(P)-binding domain"/>
    <property type="match status" value="2"/>
</dbReference>
<dbReference type="Pfam" id="PF01266">
    <property type="entry name" value="DAO"/>
    <property type="match status" value="1"/>
</dbReference>
<dbReference type="STRING" id="326475.AWB66_06342"/>
<keyword evidence="3" id="KW-0285">Flavoprotein</keyword>
<evidence type="ECO:0000256" key="3">
    <source>
        <dbReference type="ARBA" id="ARBA00022630"/>
    </source>
</evidence>
<dbReference type="RefSeq" id="WP_087633992.1">
    <property type="nucleotide sequence ID" value="NZ_FCNZ02000086.1"/>
</dbReference>
<dbReference type="AlphaFoldDB" id="A0A158KIQ5"/>